<dbReference type="AlphaFoldDB" id="A0A158KWR0"/>
<keyword evidence="3" id="KW-1185">Reference proteome</keyword>
<reference evidence="2" key="1">
    <citation type="submission" date="2016-01" db="EMBL/GenBank/DDBJ databases">
        <authorList>
            <person name="Peeters C."/>
        </authorList>
    </citation>
    <scope>NUCLEOTIDE SEQUENCE [LARGE SCALE GENOMIC DNA]</scope>
    <source>
        <strain evidence="2">LMG 22940</strain>
    </source>
</reference>
<keyword evidence="1" id="KW-0472">Membrane</keyword>
<evidence type="ECO:0000256" key="1">
    <source>
        <dbReference type="SAM" id="Phobius"/>
    </source>
</evidence>
<evidence type="ECO:0008006" key="4">
    <source>
        <dbReference type="Google" id="ProtNLM"/>
    </source>
</evidence>
<proteinExistence type="predicted"/>
<dbReference type="EMBL" id="FCON02000194">
    <property type="protein sequence ID" value="SAL85608.1"/>
    <property type="molecule type" value="Genomic_DNA"/>
</dbReference>
<comment type="caution">
    <text evidence="2">The sequence shown here is derived from an EMBL/GenBank/DDBJ whole genome shotgun (WGS) entry which is preliminary data.</text>
</comment>
<accession>A0A158KWR0</accession>
<feature type="transmembrane region" description="Helical" evidence="1">
    <location>
        <begin position="50"/>
        <end position="74"/>
    </location>
</feature>
<protein>
    <recommendedName>
        <fullName evidence="4">DUF502 domain-containing protein</fullName>
    </recommendedName>
</protein>
<evidence type="ECO:0000313" key="3">
    <source>
        <dbReference type="Proteomes" id="UP000054770"/>
    </source>
</evidence>
<keyword evidence="1" id="KW-0812">Transmembrane</keyword>
<dbReference type="Proteomes" id="UP000054770">
    <property type="component" value="Unassembled WGS sequence"/>
</dbReference>
<gene>
    <name evidence="2" type="ORF">AWB68_07739</name>
</gene>
<sequence length="195" mass="21196">MKQIMASALKALVRGLLIIIPIYLAILLLLKGMKSVGTLVSPFARLLPEWLPAEGLLSLLLCLAICIAVGASIGTRLGQRVRNKLEATVFERIPGYALIRSLTHQVAGESRESTWKPALFQSDEGLIPAFIIEELEDGRYTVFVPSIPTPFAGAVLVLDRQRVHPLDVPFTDAIKVVSRWGSGAKDLVAAMKKGN</sequence>
<name>A0A158KWR0_9BURK</name>
<keyword evidence="1" id="KW-1133">Transmembrane helix</keyword>
<evidence type="ECO:0000313" key="2">
    <source>
        <dbReference type="EMBL" id="SAL85608.1"/>
    </source>
</evidence>
<feature type="transmembrane region" description="Helical" evidence="1">
    <location>
        <begin position="12"/>
        <end position="30"/>
    </location>
</feature>
<dbReference type="RefSeq" id="WP_200828921.1">
    <property type="nucleotide sequence ID" value="NZ_FCON02000194.1"/>
</dbReference>
<organism evidence="2 3">
    <name type="scientific">Caballeronia choica</name>
    <dbReference type="NCBI Taxonomy" id="326476"/>
    <lineage>
        <taxon>Bacteria</taxon>
        <taxon>Pseudomonadati</taxon>
        <taxon>Pseudomonadota</taxon>
        <taxon>Betaproteobacteria</taxon>
        <taxon>Burkholderiales</taxon>
        <taxon>Burkholderiaceae</taxon>
        <taxon>Caballeronia</taxon>
    </lineage>
</organism>